<evidence type="ECO:0000256" key="5">
    <source>
        <dbReference type="ARBA" id="ARBA00023251"/>
    </source>
</evidence>
<dbReference type="Pfam" id="PF01061">
    <property type="entry name" value="ABC2_membrane"/>
    <property type="match status" value="1"/>
</dbReference>
<keyword evidence="4 6" id="KW-0472">Membrane</keyword>
<keyword evidence="3 6" id="KW-1133">Transmembrane helix</keyword>
<comment type="subcellular location">
    <subcellularLocation>
        <location evidence="6">Cell membrane</location>
        <topology evidence="6">Multi-pass membrane protein</topology>
    </subcellularLocation>
    <subcellularLocation>
        <location evidence="1">Membrane</location>
        <topology evidence="1">Multi-pass membrane protein</topology>
    </subcellularLocation>
</comment>
<sequence>MTALGTPPAPTRAGFRPVGDTTRLIGRELRRTLRSFDSLFSSLLLPTVVMLVFVVIFGGAVDRTGHYVDYVVPGVLIMCVGMGASFTAVTVAQDMAAGVIDRFKTLPMFEPAVLLGHVVAGVLRNLVACVPVVLVAVALGWRPAAGVGDWVLVWAYLALAALSFTWLTCLAGLTLSVDAAQSVNFVFLFVPYMSSGFVPVDTMPHWLRGFAEHQPFTPIIETARGLLAGAPDAGTVAAALAWLISLGAAAVVASVIVYRRRTLA</sequence>
<dbReference type="InterPro" id="IPR051784">
    <property type="entry name" value="Nod_factor_ABC_transporter"/>
</dbReference>
<feature type="transmembrane region" description="Helical" evidence="6">
    <location>
        <begin position="70"/>
        <end position="92"/>
    </location>
</feature>
<keyword evidence="6" id="KW-1003">Cell membrane</keyword>
<evidence type="ECO:0000256" key="2">
    <source>
        <dbReference type="ARBA" id="ARBA00022692"/>
    </source>
</evidence>
<evidence type="ECO:0000313" key="8">
    <source>
        <dbReference type="EMBL" id="AYG04418.1"/>
    </source>
</evidence>
<evidence type="ECO:0000313" key="9">
    <source>
        <dbReference type="Proteomes" id="UP000275069"/>
    </source>
</evidence>
<accession>A0A387BNX9</accession>
<dbReference type="InterPro" id="IPR013525">
    <property type="entry name" value="ABC2_TM"/>
</dbReference>
<feature type="transmembrane region" description="Helical" evidence="6">
    <location>
        <begin position="182"/>
        <end position="200"/>
    </location>
</feature>
<keyword evidence="5" id="KW-0046">Antibiotic resistance</keyword>
<dbReference type="PANTHER" id="PTHR43229">
    <property type="entry name" value="NODULATION PROTEIN J"/>
    <property type="match status" value="1"/>
</dbReference>
<keyword evidence="6" id="KW-0813">Transport</keyword>
<protein>
    <recommendedName>
        <fullName evidence="6">Transport permease protein</fullName>
    </recommendedName>
</protein>
<keyword evidence="9" id="KW-1185">Reference proteome</keyword>
<reference evidence="8 9" key="1">
    <citation type="submission" date="2018-09" db="EMBL/GenBank/DDBJ databases">
        <title>Genome sequencing of strain 2DFW10M-5.</title>
        <authorList>
            <person name="Heo J."/>
            <person name="Kim S.-J."/>
            <person name="Kwon S.-W."/>
        </authorList>
    </citation>
    <scope>NUCLEOTIDE SEQUENCE [LARGE SCALE GENOMIC DNA]</scope>
    <source>
        <strain evidence="8 9">2DFW10M-5</strain>
    </source>
</reference>
<dbReference type="GO" id="GO:0043190">
    <property type="term" value="C:ATP-binding cassette (ABC) transporter complex"/>
    <property type="evidence" value="ECO:0007669"/>
    <property type="project" value="InterPro"/>
</dbReference>
<dbReference type="InterPro" id="IPR047817">
    <property type="entry name" value="ABC2_TM_bact-type"/>
</dbReference>
<dbReference type="AlphaFoldDB" id="A0A387BNX9"/>
<dbReference type="PANTHER" id="PTHR43229:SF2">
    <property type="entry name" value="NODULATION PROTEIN J"/>
    <property type="match status" value="1"/>
</dbReference>
<dbReference type="Proteomes" id="UP000275069">
    <property type="component" value="Chromosome"/>
</dbReference>
<evidence type="ECO:0000256" key="3">
    <source>
        <dbReference type="ARBA" id="ARBA00022989"/>
    </source>
</evidence>
<dbReference type="InterPro" id="IPR000412">
    <property type="entry name" value="ABC_2_transport"/>
</dbReference>
<keyword evidence="2 6" id="KW-0812">Transmembrane</keyword>
<organism evidence="8 9">
    <name type="scientific">Gryllotalpicola protaetiae</name>
    <dbReference type="NCBI Taxonomy" id="2419771"/>
    <lineage>
        <taxon>Bacteria</taxon>
        <taxon>Bacillati</taxon>
        <taxon>Actinomycetota</taxon>
        <taxon>Actinomycetes</taxon>
        <taxon>Micrococcales</taxon>
        <taxon>Microbacteriaceae</taxon>
        <taxon>Gryllotalpicola</taxon>
    </lineage>
</organism>
<dbReference type="KEGG" id="gry:D7I44_13360"/>
<dbReference type="RefSeq" id="WP_120789948.1">
    <property type="nucleotide sequence ID" value="NZ_CP032624.1"/>
</dbReference>
<dbReference type="GO" id="GO:0140359">
    <property type="term" value="F:ABC-type transporter activity"/>
    <property type="evidence" value="ECO:0007669"/>
    <property type="project" value="InterPro"/>
</dbReference>
<comment type="similarity">
    <text evidence="6">Belongs to the ABC-2 integral membrane protein family.</text>
</comment>
<dbReference type="OrthoDB" id="670210at2"/>
<evidence type="ECO:0000256" key="1">
    <source>
        <dbReference type="ARBA" id="ARBA00004141"/>
    </source>
</evidence>
<feature type="transmembrane region" description="Helical" evidence="6">
    <location>
        <begin position="113"/>
        <end position="141"/>
    </location>
</feature>
<proteinExistence type="inferred from homology"/>
<evidence type="ECO:0000256" key="6">
    <source>
        <dbReference type="RuleBase" id="RU361157"/>
    </source>
</evidence>
<name>A0A387BNX9_9MICO</name>
<evidence type="ECO:0000259" key="7">
    <source>
        <dbReference type="PROSITE" id="PS51012"/>
    </source>
</evidence>
<feature type="transmembrane region" description="Helical" evidence="6">
    <location>
        <begin position="153"/>
        <end position="175"/>
    </location>
</feature>
<dbReference type="GO" id="GO:0046677">
    <property type="term" value="P:response to antibiotic"/>
    <property type="evidence" value="ECO:0007669"/>
    <property type="project" value="UniProtKB-KW"/>
</dbReference>
<gene>
    <name evidence="8" type="ORF">D7I44_13360</name>
</gene>
<feature type="transmembrane region" description="Helical" evidence="6">
    <location>
        <begin position="236"/>
        <end position="258"/>
    </location>
</feature>
<dbReference type="PIRSF" id="PIRSF006648">
    <property type="entry name" value="DrrB"/>
    <property type="match status" value="1"/>
</dbReference>
<evidence type="ECO:0000256" key="4">
    <source>
        <dbReference type="ARBA" id="ARBA00023136"/>
    </source>
</evidence>
<feature type="transmembrane region" description="Helical" evidence="6">
    <location>
        <begin position="39"/>
        <end position="58"/>
    </location>
</feature>
<dbReference type="PROSITE" id="PS51012">
    <property type="entry name" value="ABC_TM2"/>
    <property type="match status" value="1"/>
</dbReference>
<feature type="domain" description="ABC transmembrane type-2" evidence="7">
    <location>
        <begin position="37"/>
        <end position="261"/>
    </location>
</feature>
<dbReference type="EMBL" id="CP032624">
    <property type="protein sequence ID" value="AYG04418.1"/>
    <property type="molecule type" value="Genomic_DNA"/>
</dbReference>